<evidence type="ECO:0000313" key="4">
    <source>
        <dbReference type="Proteomes" id="UP001367508"/>
    </source>
</evidence>
<evidence type="ECO:0000313" key="3">
    <source>
        <dbReference type="EMBL" id="KAK7337309.1"/>
    </source>
</evidence>
<evidence type="ECO:0000256" key="1">
    <source>
        <dbReference type="SAM" id="MobiDB-lite"/>
    </source>
</evidence>
<comment type="caution">
    <text evidence="3">The sequence shown here is derived from an EMBL/GenBank/DDBJ whole genome shotgun (WGS) entry which is preliminary data.</text>
</comment>
<feature type="domain" description="DUF7138" evidence="2">
    <location>
        <begin position="7"/>
        <end position="84"/>
    </location>
</feature>
<gene>
    <name evidence="3" type="ORF">VNO77_17875</name>
</gene>
<evidence type="ECO:0000259" key="2">
    <source>
        <dbReference type="Pfam" id="PF23596"/>
    </source>
</evidence>
<reference evidence="3 4" key="1">
    <citation type="submission" date="2024-01" db="EMBL/GenBank/DDBJ databases">
        <title>The genomes of 5 underutilized Papilionoideae crops provide insights into root nodulation and disease resistanc.</title>
        <authorList>
            <person name="Jiang F."/>
        </authorList>
    </citation>
    <scope>NUCLEOTIDE SEQUENCE [LARGE SCALE GENOMIC DNA]</scope>
    <source>
        <strain evidence="3">LVBAO_FW01</strain>
        <tissue evidence="3">Leaves</tissue>
    </source>
</reference>
<dbReference type="PANTHER" id="PTHR36351:SF1">
    <property type="entry name" value="EMBRYO SAC DEVELOPMENT ARREST 12"/>
    <property type="match status" value="1"/>
</dbReference>
<feature type="region of interest" description="Disordered" evidence="1">
    <location>
        <begin position="90"/>
        <end position="116"/>
    </location>
</feature>
<dbReference type="Pfam" id="PF23596">
    <property type="entry name" value="DUF7138"/>
    <property type="match status" value="1"/>
</dbReference>
<keyword evidence="4" id="KW-1185">Reference proteome</keyword>
<dbReference type="Proteomes" id="UP001367508">
    <property type="component" value="Unassembled WGS sequence"/>
</dbReference>
<dbReference type="PANTHER" id="PTHR36351">
    <property type="entry name" value="EMBRYO SAC DEVELOPMENT ARREST 12"/>
    <property type="match status" value="1"/>
</dbReference>
<proteinExistence type="predicted"/>
<dbReference type="InterPro" id="IPR055562">
    <property type="entry name" value="DUF7138"/>
</dbReference>
<accession>A0AAN9QJ35</accession>
<sequence length="215" mass="23513">MVDGGGMPLSVVYFDGKTEANVGEITIDPSFNFNNFLSFLSQKIGISPHQFSIYLATFGTNRRIPITGKVNFAAIARDTAASSFFFVKRSKRTRSRRSKPRNKGSPTNDNNVPPQNAMLLRRNGTVAAPVLGRAEYEKWVRDLQKERERYLTSMGIGGGVLCEECLTGKDSGFHRCVYDAVTVGFRSPAGPVARPVKGSGGTSRPAFCVIVQVKI</sequence>
<protein>
    <recommendedName>
        <fullName evidence="2">DUF7138 domain-containing protein</fullName>
    </recommendedName>
</protein>
<name>A0AAN9QJ35_CANGL</name>
<feature type="compositionally biased region" description="Polar residues" evidence="1">
    <location>
        <begin position="104"/>
        <end position="114"/>
    </location>
</feature>
<organism evidence="3 4">
    <name type="scientific">Canavalia gladiata</name>
    <name type="common">Sword bean</name>
    <name type="synonym">Dolichos gladiatus</name>
    <dbReference type="NCBI Taxonomy" id="3824"/>
    <lineage>
        <taxon>Eukaryota</taxon>
        <taxon>Viridiplantae</taxon>
        <taxon>Streptophyta</taxon>
        <taxon>Embryophyta</taxon>
        <taxon>Tracheophyta</taxon>
        <taxon>Spermatophyta</taxon>
        <taxon>Magnoliopsida</taxon>
        <taxon>eudicotyledons</taxon>
        <taxon>Gunneridae</taxon>
        <taxon>Pentapetalae</taxon>
        <taxon>rosids</taxon>
        <taxon>fabids</taxon>
        <taxon>Fabales</taxon>
        <taxon>Fabaceae</taxon>
        <taxon>Papilionoideae</taxon>
        <taxon>50 kb inversion clade</taxon>
        <taxon>NPAAA clade</taxon>
        <taxon>indigoferoid/millettioid clade</taxon>
        <taxon>Phaseoleae</taxon>
        <taxon>Canavalia</taxon>
    </lineage>
</organism>
<feature type="compositionally biased region" description="Basic residues" evidence="1">
    <location>
        <begin position="90"/>
        <end position="102"/>
    </location>
</feature>
<dbReference type="AlphaFoldDB" id="A0AAN9QJ35"/>
<dbReference type="EMBL" id="JAYMYQ010000004">
    <property type="protein sequence ID" value="KAK7337309.1"/>
    <property type="molecule type" value="Genomic_DNA"/>
</dbReference>